<protein>
    <submittedName>
        <fullName evidence="1">Uncharacterized protein</fullName>
    </submittedName>
</protein>
<proteinExistence type="predicted"/>
<evidence type="ECO:0000313" key="2">
    <source>
        <dbReference type="Proteomes" id="UP000231550"/>
    </source>
</evidence>
<accession>A0A2H0KPA0</accession>
<reference evidence="1 2" key="1">
    <citation type="submission" date="2017-09" db="EMBL/GenBank/DDBJ databases">
        <title>Depth-based differentiation of microbial function through sediment-hosted aquifers and enrichment of novel symbionts in the deep terrestrial subsurface.</title>
        <authorList>
            <person name="Probst A.J."/>
            <person name="Ladd B."/>
            <person name="Jarett J.K."/>
            <person name="Geller-Mcgrath D.E."/>
            <person name="Sieber C.M."/>
            <person name="Emerson J.B."/>
            <person name="Anantharaman K."/>
            <person name="Thomas B.C."/>
            <person name="Malmstrom R."/>
            <person name="Stieglmeier M."/>
            <person name="Klingl A."/>
            <person name="Woyke T."/>
            <person name="Ryan C.M."/>
            <person name="Banfield J.F."/>
        </authorList>
    </citation>
    <scope>NUCLEOTIDE SEQUENCE [LARGE SCALE GENOMIC DNA]</scope>
    <source>
        <strain evidence="1">CG11_big_fil_rev_8_21_14_0_20_44_10</strain>
    </source>
</reference>
<name>A0A2H0KPA0_9BACT</name>
<dbReference type="EMBL" id="PCVN01000124">
    <property type="protein sequence ID" value="PIQ73980.1"/>
    <property type="molecule type" value="Genomic_DNA"/>
</dbReference>
<dbReference type="AlphaFoldDB" id="A0A2H0KPA0"/>
<dbReference type="Pfam" id="PF21840">
    <property type="entry name" value="DUF6899"/>
    <property type="match status" value="1"/>
</dbReference>
<sequence length="104" mass="11930">MPYIKQEQRITLDKHIERLAEEIKKLSAGDDKTAFAGLLNYSCTKLALALIPKRGYAFIALITGVFKNIADEFYRRYAAPYEDEKIKENGDVYPVYPIEPPDML</sequence>
<comment type="caution">
    <text evidence="1">The sequence shown here is derived from an EMBL/GenBank/DDBJ whole genome shotgun (WGS) entry which is preliminary data.</text>
</comment>
<gene>
    <name evidence="1" type="ORF">COV85_04575</name>
</gene>
<organism evidence="1 2">
    <name type="scientific">Candidatus Portnoybacteria bacterium CG11_big_fil_rev_8_21_14_0_20_44_10</name>
    <dbReference type="NCBI Taxonomy" id="1974818"/>
    <lineage>
        <taxon>Bacteria</taxon>
        <taxon>Candidatus Portnoyibacteriota</taxon>
    </lineage>
</organism>
<dbReference type="InterPro" id="IPR054194">
    <property type="entry name" value="DUF6899"/>
</dbReference>
<evidence type="ECO:0000313" key="1">
    <source>
        <dbReference type="EMBL" id="PIQ73980.1"/>
    </source>
</evidence>
<dbReference type="Proteomes" id="UP000231550">
    <property type="component" value="Unassembled WGS sequence"/>
</dbReference>